<comment type="similarity">
    <text evidence="1">Belongs to the protein-tyrosine phosphatase family. Non-receptor class dual specificity subfamily.</text>
</comment>
<evidence type="ECO:0000256" key="4">
    <source>
        <dbReference type="ARBA" id="ARBA00022912"/>
    </source>
</evidence>
<evidence type="ECO:0000259" key="5">
    <source>
        <dbReference type="PROSITE" id="PS50054"/>
    </source>
</evidence>
<dbReference type="PROSITE" id="PS50056">
    <property type="entry name" value="TYR_PHOSPHATASE_2"/>
    <property type="match status" value="1"/>
</dbReference>
<dbReference type="OrthoDB" id="6408925at2759"/>
<dbReference type="PANTHER" id="PTHR10159:SF519">
    <property type="entry name" value="DUAL SPECIFICITY PROTEIN PHOSPHATASE MPK3"/>
    <property type="match status" value="1"/>
</dbReference>
<dbReference type="GO" id="GO:0008330">
    <property type="term" value="F:protein tyrosine/threonine phosphatase activity"/>
    <property type="evidence" value="ECO:0007669"/>
    <property type="project" value="TreeGrafter"/>
</dbReference>
<dbReference type="GO" id="GO:0043409">
    <property type="term" value="P:negative regulation of MAPK cascade"/>
    <property type="evidence" value="ECO:0007669"/>
    <property type="project" value="TreeGrafter"/>
</dbReference>
<dbReference type="GO" id="GO:0005737">
    <property type="term" value="C:cytoplasm"/>
    <property type="evidence" value="ECO:0007669"/>
    <property type="project" value="TreeGrafter"/>
</dbReference>
<dbReference type="EMBL" id="OC878294">
    <property type="protein sequence ID" value="CAD7640531.1"/>
    <property type="molecule type" value="Genomic_DNA"/>
</dbReference>
<dbReference type="GO" id="GO:0017017">
    <property type="term" value="F:MAP kinase tyrosine/serine/threonine phosphatase activity"/>
    <property type="evidence" value="ECO:0007669"/>
    <property type="project" value="TreeGrafter"/>
</dbReference>
<dbReference type="PROSITE" id="PS50054">
    <property type="entry name" value="TYR_PHOSPHATASE_DUAL"/>
    <property type="match status" value="1"/>
</dbReference>
<dbReference type="CDD" id="cd14498">
    <property type="entry name" value="DSP"/>
    <property type="match status" value="1"/>
</dbReference>
<sequence>MIIGRQLSNTETDIPHTDIHRSNFSIMNGQLHDKSVYYREGSSKGGSIIGGVHPREVHPREVALNQRNHCTDYNAMHRITGGLHLGGYLAATVESALREGNIGTILTVMDTPIPTEHRFPGIAYHWIPAYDDEYQNLLSHFPLAYDIIENGLAASPDAGVYVHCAAGISRSATTVISYIMRNMRMPYETARALVGSRRGVINPNP</sequence>
<accession>A0A7R9LFF5</accession>
<feature type="domain" description="Tyrosine specific protein phosphatases" evidence="6">
    <location>
        <begin position="135"/>
        <end position="205"/>
    </location>
</feature>
<dbReference type="Gene3D" id="3.90.190.10">
    <property type="entry name" value="Protein tyrosine phosphatase superfamily"/>
    <property type="match status" value="1"/>
</dbReference>
<proteinExistence type="inferred from homology"/>
<evidence type="ECO:0000313" key="8">
    <source>
        <dbReference type="Proteomes" id="UP000759131"/>
    </source>
</evidence>
<dbReference type="PROSITE" id="PS00383">
    <property type="entry name" value="TYR_PHOSPHATASE_1"/>
    <property type="match status" value="1"/>
</dbReference>
<dbReference type="AlphaFoldDB" id="A0A7R9LFF5"/>
<dbReference type="InterPro" id="IPR000387">
    <property type="entry name" value="Tyr_Pase_dom"/>
</dbReference>
<gene>
    <name evidence="7" type="ORF">OSB1V03_LOCUS18251</name>
</gene>
<dbReference type="EMBL" id="CAJPIZ010023719">
    <property type="protein sequence ID" value="CAG2118299.1"/>
    <property type="molecule type" value="Genomic_DNA"/>
</dbReference>
<organism evidence="7">
    <name type="scientific">Medioppia subpectinata</name>
    <dbReference type="NCBI Taxonomy" id="1979941"/>
    <lineage>
        <taxon>Eukaryota</taxon>
        <taxon>Metazoa</taxon>
        <taxon>Ecdysozoa</taxon>
        <taxon>Arthropoda</taxon>
        <taxon>Chelicerata</taxon>
        <taxon>Arachnida</taxon>
        <taxon>Acari</taxon>
        <taxon>Acariformes</taxon>
        <taxon>Sarcoptiformes</taxon>
        <taxon>Oribatida</taxon>
        <taxon>Brachypylina</taxon>
        <taxon>Oppioidea</taxon>
        <taxon>Oppiidae</taxon>
        <taxon>Medioppia</taxon>
    </lineage>
</organism>
<dbReference type="InterPro" id="IPR029021">
    <property type="entry name" value="Prot-tyrosine_phosphatase-like"/>
</dbReference>
<evidence type="ECO:0000259" key="6">
    <source>
        <dbReference type="PROSITE" id="PS50056"/>
    </source>
</evidence>
<dbReference type="EC" id="3.1.3.48" evidence="2"/>
<keyword evidence="4" id="KW-0904">Protein phosphatase</keyword>
<feature type="domain" description="Tyrosine-protein phosphatase" evidence="5">
    <location>
        <begin position="74"/>
        <end position="205"/>
    </location>
</feature>
<dbReference type="Proteomes" id="UP000759131">
    <property type="component" value="Unassembled WGS sequence"/>
</dbReference>
<dbReference type="Pfam" id="PF00782">
    <property type="entry name" value="DSPc"/>
    <property type="match status" value="1"/>
</dbReference>
<dbReference type="GO" id="GO:0033550">
    <property type="term" value="F:MAP kinase tyrosine phosphatase activity"/>
    <property type="evidence" value="ECO:0007669"/>
    <property type="project" value="TreeGrafter"/>
</dbReference>
<evidence type="ECO:0000256" key="3">
    <source>
        <dbReference type="ARBA" id="ARBA00022801"/>
    </source>
</evidence>
<dbReference type="PANTHER" id="PTHR10159">
    <property type="entry name" value="DUAL SPECIFICITY PROTEIN PHOSPHATASE"/>
    <property type="match status" value="1"/>
</dbReference>
<evidence type="ECO:0000313" key="7">
    <source>
        <dbReference type="EMBL" id="CAD7640531.1"/>
    </source>
</evidence>
<dbReference type="InterPro" id="IPR016130">
    <property type="entry name" value="Tyr_Pase_AS"/>
</dbReference>
<evidence type="ECO:0000256" key="1">
    <source>
        <dbReference type="ARBA" id="ARBA00008601"/>
    </source>
</evidence>
<dbReference type="SUPFAM" id="SSF52799">
    <property type="entry name" value="(Phosphotyrosine protein) phosphatases II"/>
    <property type="match status" value="1"/>
</dbReference>
<protein>
    <recommendedName>
        <fullName evidence="2">protein-tyrosine-phosphatase</fullName>
        <ecNumber evidence="2">3.1.3.48</ecNumber>
    </recommendedName>
</protein>
<keyword evidence="3" id="KW-0378">Hydrolase</keyword>
<reference evidence="7" key="1">
    <citation type="submission" date="2020-11" db="EMBL/GenBank/DDBJ databases">
        <authorList>
            <person name="Tran Van P."/>
        </authorList>
    </citation>
    <scope>NUCLEOTIDE SEQUENCE</scope>
</reference>
<feature type="non-terminal residue" evidence="7">
    <location>
        <position position="205"/>
    </location>
</feature>
<keyword evidence="8" id="KW-1185">Reference proteome</keyword>
<evidence type="ECO:0000256" key="2">
    <source>
        <dbReference type="ARBA" id="ARBA00013064"/>
    </source>
</evidence>
<dbReference type="SMART" id="SM00195">
    <property type="entry name" value="DSPc"/>
    <property type="match status" value="1"/>
</dbReference>
<name>A0A7R9LFF5_9ACAR</name>
<dbReference type="InterPro" id="IPR020422">
    <property type="entry name" value="TYR_PHOSPHATASE_DUAL_dom"/>
</dbReference>
<dbReference type="InterPro" id="IPR000340">
    <property type="entry name" value="Dual-sp_phosphatase_cat-dom"/>
</dbReference>